<dbReference type="Proteomes" id="UP000178912">
    <property type="component" value="Unassembled WGS sequence"/>
</dbReference>
<feature type="transmembrane region" description="Helical" evidence="1">
    <location>
        <begin position="53"/>
        <end position="78"/>
    </location>
</feature>
<evidence type="ECO:0000313" key="3">
    <source>
        <dbReference type="Proteomes" id="UP000178912"/>
    </source>
</evidence>
<dbReference type="OrthoDB" id="5428890at2759"/>
<protein>
    <submittedName>
        <fullName evidence="2">Uncharacterized protein</fullName>
    </submittedName>
</protein>
<keyword evidence="3" id="KW-1185">Reference proteome</keyword>
<reference evidence="3" key="1">
    <citation type="submission" date="2016-03" db="EMBL/GenBank/DDBJ databases">
        <authorList>
            <person name="Guldener U."/>
        </authorList>
    </citation>
    <scope>NUCLEOTIDE SEQUENCE [LARGE SCALE GENOMIC DNA]</scope>
    <source>
        <strain evidence="3">04CH-RAC-A.6.1</strain>
    </source>
</reference>
<dbReference type="EMBL" id="FJUX01000053">
    <property type="protein sequence ID" value="CZT01907.1"/>
    <property type="molecule type" value="Genomic_DNA"/>
</dbReference>
<sequence>MEEEQVFGELPFVWGSSVAHPDFVNQHQTQNIRSLLNDKRDVAAWYMLWSNQLLVFFATFTIFIMLLSFVFQVWQVILAKQQLEQGTR</sequence>
<gene>
    <name evidence="2" type="ORF">RAG0_09300</name>
</gene>
<proteinExistence type="predicted"/>
<keyword evidence="1" id="KW-0472">Membrane</keyword>
<name>A0A1E1KUU3_9HELO</name>
<keyword evidence="1" id="KW-0812">Transmembrane</keyword>
<organism evidence="2 3">
    <name type="scientific">Rhynchosporium agropyri</name>
    <dbReference type="NCBI Taxonomy" id="914238"/>
    <lineage>
        <taxon>Eukaryota</taxon>
        <taxon>Fungi</taxon>
        <taxon>Dikarya</taxon>
        <taxon>Ascomycota</taxon>
        <taxon>Pezizomycotina</taxon>
        <taxon>Leotiomycetes</taxon>
        <taxon>Helotiales</taxon>
        <taxon>Ploettnerulaceae</taxon>
        <taxon>Rhynchosporium</taxon>
    </lineage>
</organism>
<dbReference type="AlphaFoldDB" id="A0A1E1KUU3"/>
<keyword evidence="1" id="KW-1133">Transmembrane helix</keyword>
<evidence type="ECO:0000256" key="1">
    <source>
        <dbReference type="SAM" id="Phobius"/>
    </source>
</evidence>
<accession>A0A1E1KUU3</accession>
<evidence type="ECO:0000313" key="2">
    <source>
        <dbReference type="EMBL" id="CZT01907.1"/>
    </source>
</evidence>